<dbReference type="InterPro" id="IPR027879">
    <property type="entry name" value="DUF4649"/>
</dbReference>
<evidence type="ECO:0000313" key="1">
    <source>
        <dbReference type="EMBL" id="MET3557259.1"/>
    </source>
</evidence>
<proteinExistence type="predicted"/>
<protein>
    <recommendedName>
        <fullName evidence="3">DUF4649 domain-containing protein</fullName>
    </recommendedName>
</protein>
<dbReference type="CDD" id="cd13784">
    <property type="entry name" value="SP_1775_like"/>
    <property type="match status" value="1"/>
</dbReference>
<organism evidence="1 2">
    <name type="scientific">Streptococcus rupicaprae</name>
    <dbReference type="NCBI Taxonomy" id="759619"/>
    <lineage>
        <taxon>Bacteria</taxon>
        <taxon>Bacillati</taxon>
        <taxon>Bacillota</taxon>
        <taxon>Bacilli</taxon>
        <taxon>Lactobacillales</taxon>
        <taxon>Streptococcaceae</taxon>
        <taxon>Streptococcus</taxon>
    </lineage>
</organism>
<keyword evidence="2" id="KW-1185">Reference proteome</keyword>
<evidence type="ECO:0000313" key="2">
    <source>
        <dbReference type="Proteomes" id="UP001549122"/>
    </source>
</evidence>
<dbReference type="Gene3D" id="3.30.1490.390">
    <property type="match status" value="1"/>
</dbReference>
<sequence>MITITYQDSYQQERTLVYDNMNAFSRAFMGCITVPDYLPVQDVTINGQSIGYQGTIGDLYRDISAMDLEQYS</sequence>
<evidence type="ECO:0008006" key="3">
    <source>
        <dbReference type="Google" id="ProtNLM"/>
    </source>
</evidence>
<dbReference type="Pfam" id="PF15507">
    <property type="entry name" value="DUF4649"/>
    <property type="match status" value="1"/>
</dbReference>
<reference evidence="1 2" key="1">
    <citation type="submission" date="2024-06" db="EMBL/GenBank/DDBJ databases">
        <title>Genomic Encyclopedia of Type Strains, Phase IV (KMG-IV): sequencing the most valuable type-strain genomes for metagenomic binning, comparative biology and taxonomic classification.</title>
        <authorList>
            <person name="Goeker M."/>
        </authorList>
    </citation>
    <scope>NUCLEOTIDE SEQUENCE [LARGE SCALE GENOMIC DNA]</scope>
    <source>
        <strain evidence="1 2">DSM 28303</strain>
    </source>
</reference>
<comment type="caution">
    <text evidence="1">The sequence shown here is derived from an EMBL/GenBank/DDBJ whole genome shotgun (WGS) entry which is preliminary data.</text>
</comment>
<name>A0ABV2FFB2_9STRE</name>
<gene>
    <name evidence="1" type="ORF">ABID29_000368</name>
</gene>
<accession>A0ABV2FFB2</accession>
<dbReference type="RefSeq" id="WP_354364003.1">
    <property type="nucleotide sequence ID" value="NZ_JBEPLO010000003.1"/>
</dbReference>
<dbReference type="Proteomes" id="UP001549122">
    <property type="component" value="Unassembled WGS sequence"/>
</dbReference>
<dbReference type="EMBL" id="JBEPLO010000003">
    <property type="protein sequence ID" value="MET3557259.1"/>
    <property type="molecule type" value="Genomic_DNA"/>
</dbReference>